<dbReference type="GO" id="GO:0003700">
    <property type="term" value="F:DNA-binding transcription factor activity"/>
    <property type="evidence" value="ECO:0007669"/>
    <property type="project" value="InterPro"/>
</dbReference>
<dbReference type="Pfam" id="PF00480">
    <property type="entry name" value="ROK"/>
    <property type="match status" value="1"/>
</dbReference>
<dbReference type="EMBL" id="ACCL02000007">
    <property type="protein sequence ID" value="EET61249.1"/>
    <property type="molecule type" value="Genomic_DNA"/>
</dbReference>
<reference evidence="5" key="1">
    <citation type="submission" date="2009-07" db="EMBL/GenBank/DDBJ databases">
        <authorList>
            <person name="Weinstock G."/>
            <person name="Sodergren E."/>
            <person name="Clifton S."/>
            <person name="Fulton L."/>
            <person name="Fulton B."/>
            <person name="Courtney L."/>
            <person name="Fronick C."/>
            <person name="Harrison M."/>
            <person name="Strong C."/>
            <person name="Farmer C."/>
            <person name="Delahaunty K."/>
            <person name="Markovic C."/>
            <person name="Hall O."/>
            <person name="Minx P."/>
            <person name="Tomlinson C."/>
            <person name="Mitreva M."/>
            <person name="Nelson J."/>
            <person name="Hou S."/>
            <person name="Wollam A."/>
            <person name="Pepin K.H."/>
            <person name="Johnson M."/>
            <person name="Bhonagiri V."/>
            <person name="Nash W.E."/>
            <person name="Warren W."/>
            <person name="Chinwalla A."/>
            <person name="Mardis E.R."/>
            <person name="Wilson R.K."/>
        </authorList>
    </citation>
    <scope>NUCLEOTIDE SEQUENCE [LARGE SCALE GENOMIC DNA]</scope>
    <source>
        <strain evidence="5">DSM 14469</strain>
    </source>
</reference>
<accession>C6LE45</accession>
<proteinExistence type="inferred from homology"/>
<dbReference type="InterPro" id="IPR036388">
    <property type="entry name" value="WH-like_DNA-bd_sf"/>
</dbReference>
<evidence type="ECO:0000256" key="1">
    <source>
        <dbReference type="ARBA" id="ARBA00002486"/>
    </source>
</evidence>
<dbReference type="Proteomes" id="UP000005561">
    <property type="component" value="Unassembled WGS sequence"/>
</dbReference>
<evidence type="ECO:0000256" key="2">
    <source>
        <dbReference type="ARBA" id="ARBA00006479"/>
    </source>
</evidence>
<evidence type="ECO:0000256" key="3">
    <source>
        <dbReference type="ARBA" id="ARBA00022629"/>
    </source>
</evidence>
<dbReference type="InterPro" id="IPR000600">
    <property type="entry name" value="ROK"/>
</dbReference>
<dbReference type="STRING" id="168384.SAMN05660368_01194"/>
<dbReference type="InterPro" id="IPR043129">
    <property type="entry name" value="ATPase_NBD"/>
</dbReference>
<evidence type="ECO:0000313" key="6">
    <source>
        <dbReference type="Proteomes" id="UP000005561"/>
    </source>
</evidence>
<comment type="similarity">
    <text evidence="2">Belongs to the ROK (NagC/XylR) family.</text>
</comment>
<gene>
    <name evidence="5" type="ORF">BRYFOR_06894</name>
</gene>
<keyword evidence="3" id="KW-0119">Carbohydrate metabolism</keyword>
<dbReference type="Gene3D" id="3.30.420.40">
    <property type="match status" value="2"/>
</dbReference>
<dbReference type="InterPro" id="IPR001845">
    <property type="entry name" value="HTH_ArsR_DNA-bd_dom"/>
</dbReference>
<sequence length="399" mass="44703">MYNDFSKWFCEYDTGEEPAIMNTFSLTDIKKKNLSDVYHFIYYHPDCSKQSIANALEISLPTVSQHLSTLLEERLIEKAGQLASAVGRRAAAYRIIPDARIAVGIEILDKKVYITALNLYGKKEAKERYSLVFHADDLYFDDLQKLVKEFMQKYRYREEQLLGIGLGIQGLTSPDGARVTYGKILDCTGWSIGRFAGYFRVPCRFLHDAECASNSELWENPQISDAIYLSIGQHLGGAVILGGELQKGLTGKSGTFEHMSLVPDGRTCYCGRKGCAECYCSGEFLAGPGMEPEEFFAKKEQGDAACLERWEEYRRYLSMLINNLHMVMENTIILGGNIASLFSEEDIAAVRADVLQRSTFLDDVSYIIQGKCRSDAVSIGAALPFIKEFLRDIGTEAAM</sequence>
<comment type="caution">
    <text evidence="5">The sequence shown here is derived from an EMBL/GenBank/DDBJ whole genome shotgun (WGS) entry which is preliminary data.</text>
</comment>
<evidence type="ECO:0000259" key="4">
    <source>
        <dbReference type="Pfam" id="PF01022"/>
    </source>
</evidence>
<keyword evidence="3" id="KW-0859">Xylose metabolism</keyword>
<name>C6LE45_9FIRM</name>
<dbReference type="PANTHER" id="PTHR18964">
    <property type="entry name" value="ROK (REPRESSOR, ORF, KINASE) FAMILY"/>
    <property type="match status" value="1"/>
</dbReference>
<comment type="function">
    <text evidence="1">Transcriptional repressor of xylose-utilizing enzymes.</text>
</comment>
<feature type="domain" description="HTH arsR-type" evidence="4">
    <location>
        <begin position="51"/>
        <end position="78"/>
    </location>
</feature>
<dbReference type="SUPFAM" id="SSF46785">
    <property type="entry name" value="Winged helix' DNA-binding domain"/>
    <property type="match status" value="1"/>
</dbReference>
<dbReference type="Gene3D" id="1.10.10.10">
    <property type="entry name" value="Winged helix-like DNA-binding domain superfamily/Winged helix DNA-binding domain"/>
    <property type="match status" value="1"/>
</dbReference>
<dbReference type="GO" id="GO:0042732">
    <property type="term" value="P:D-xylose metabolic process"/>
    <property type="evidence" value="ECO:0007669"/>
    <property type="project" value="UniProtKB-KW"/>
</dbReference>
<protein>
    <submittedName>
        <fullName evidence="5">ROK family protein</fullName>
    </submittedName>
</protein>
<keyword evidence="6" id="KW-1185">Reference proteome</keyword>
<dbReference type="InterPro" id="IPR011991">
    <property type="entry name" value="ArsR-like_HTH"/>
</dbReference>
<dbReference type="Pfam" id="PF01022">
    <property type="entry name" value="HTH_5"/>
    <property type="match status" value="1"/>
</dbReference>
<organism evidence="5 6">
    <name type="scientific">Marvinbryantia formatexigens DSM 14469</name>
    <dbReference type="NCBI Taxonomy" id="478749"/>
    <lineage>
        <taxon>Bacteria</taxon>
        <taxon>Bacillati</taxon>
        <taxon>Bacillota</taxon>
        <taxon>Clostridia</taxon>
        <taxon>Lachnospirales</taxon>
        <taxon>Lachnospiraceae</taxon>
        <taxon>Marvinbryantia</taxon>
    </lineage>
</organism>
<dbReference type="CDD" id="cd00090">
    <property type="entry name" value="HTH_ARSR"/>
    <property type="match status" value="1"/>
</dbReference>
<dbReference type="PANTHER" id="PTHR18964:SF149">
    <property type="entry name" value="BIFUNCTIONAL UDP-N-ACETYLGLUCOSAMINE 2-EPIMERASE_N-ACETYLMANNOSAMINE KINASE"/>
    <property type="match status" value="1"/>
</dbReference>
<dbReference type="SUPFAM" id="SSF53067">
    <property type="entry name" value="Actin-like ATPase domain"/>
    <property type="match status" value="2"/>
</dbReference>
<dbReference type="InterPro" id="IPR036390">
    <property type="entry name" value="WH_DNA-bd_sf"/>
</dbReference>
<dbReference type="AlphaFoldDB" id="C6LE45"/>
<dbReference type="eggNOG" id="COG1940">
    <property type="taxonomic scope" value="Bacteria"/>
</dbReference>
<evidence type="ECO:0000313" key="5">
    <source>
        <dbReference type="EMBL" id="EET61249.1"/>
    </source>
</evidence>